<keyword evidence="3" id="KW-1185">Reference proteome</keyword>
<dbReference type="PANTHER" id="PTHR12875:SF0">
    <property type="entry name" value="GOLGI TO ER TRAFFIC PROTEIN 4 HOMOLOG"/>
    <property type="match status" value="1"/>
</dbReference>
<proteinExistence type="inferred from homology"/>
<dbReference type="EMBL" id="MCFD01000006">
    <property type="protein sequence ID" value="ORX70298.1"/>
    <property type="molecule type" value="Genomic_DNA"/>
</dbReference>
<dbReference type="Proteomes" id="UP000193922">
    <property type="component" value="Unassembled WGS sequence"/>
</dbReference>
<protein>
    <recommendedName>
        <fullName evidence="4">DUF410-domain-containing protein</fullName>
    </recommendedName>
</protein>
<dbReference type="AlphaFoldDB" id="A0A1Y1WAF4"/>
<feature type="non-terminal residue" evidence="2">
    <location>
        <position position="301"/>
    </location>
</feature>
<comment type="caution">
    <text evidence="2">The sequence shown here is derived from an EMBL/GenBank/DDBJ whole genome shotgun (WGS) entry which is preliminary data.</text>
</comment>
<name>A0A1Y1WAF4_9FUNG</name>
<accession>A0A1Y1WAF4</accession>
<comment type="similarity">
    <text evidence="1">Belongs to the GET4 family.</text>
</comment>
<evidence type="ECO:0000313" key="3">
    <source>
        <dbReference type="Proteomes" id="UP000193922"/>
    </source>
</evidence>
<evidence type="ECO:0000256" key="1">
    <source>
        <dbReference type="ARBA" id="ARBA00005351"/>
    </source>
</evidence>
<organism evidence="2 3">
    <name type="scientific">Linderina pennispora</name>
    <dbReference type="NCBI Taxonomy" id="61395"/>
    <lineage>
        <taxon>Eukaryota</taxon>
        <taxon>Fungi</taxon>
        <taxon>Fungi incertae sedis</taxon>
        <taxon>Zoopagomycota</taxon>
        <taxon>Kickxellomycotina</taxon>
        <taxon>Kickxellomycetes</taxon>
        <taxon>Kickxellales</taxon>
        <taxon>Kickxellaceae</taxon>
        <taxon>Linderina</taxon>
    </lineage>
</organism>
<dbReference type="InterPro" id="IPR007317">
    <property type="entry name" value="GET4"/>
</dbReference>
<dbReference type="GO" id="GO:0045048">
    <property type="term" value="P:protein insertion into ER membrane"/>
    <property type="evidence" value="ECO:0007669"/>
    <property type="project" value="InterPro"/>
</dbReference>
<dbReference type="Gene3D" id="1.25.40.10">
    <property type="entry name" value="Tetratricopeptide repeat domain"/>
    <property type="match status" value="1"/>
</dbReference>
<dbReference type="PANTHER" id="PTHR12875">
    <property type="entry name" value="GOLGI TO ER TRAFFIC PROTEIN 4 HOMOLOG"/>
    <property type="match status" value="1"/>
</dbReference>
<dbReference type="RefSeq" id="XP_040743936.1">
    <property type="nucleotide sequence ID" value="XM_040884055.1"/>
</dbReference>
<evidence type="ECO:0008006" key="4">
    <source>
        <dbReference type="Google" id="ProtNLM"/>
    </source>
</evidence>
<dbReference type="OrthoDB" id="10252405at2759"/>
<dbReference type="GO" id="GO:0005829">
    <property type="term" value="C:cytosol"/>
    <property type="evidence" value="ECO:0007669"/>
    <property type="project" value="TreeGrafter"/>
</dbReference>
<dbReference type="InterPro" id="IPR011990">
    <property type="entry name" value="TPR-like_helical_dom_sf"/>
</dbReference>
<feature type="non-terminal residue" evidence="2">
    <location>
        <position position="1"/>
    </location>
</feature>
<sequence>DRFMKNVRQSLKEANYYEGHQELRAIASRLVKQKKHERAIQLLYLGALELCQYHQWGSVADLTTYMINIYIDEKMPVTVESKERVYDIFEKLATATEYYPRVYETAIQWSIAADRQAGVAESVGDTQMHHFLGCILRGNARYTDAEQHLLVGTPESPAVLGNMLFEWASRTSCADYGLFAARGVLRYLAIGWYEAAVSCWKAFAGRLAQALPDRVQERSEAVTKIGPVYHVQGHELANFVQLLLLAVERSDGKPSSQAARVLAELRQQYVPLFGENAQTASELIDAVAAKFFGVVVQKQQS</sequence>
<dbReference type="GeneID" id="63800703"/>
<dbReference type="STRING" id="61395.A0A1Y1WAF4"/>
<gene>
    <name evidence="2" type="ORF">DL89DRAFT_204730</name>
</gene>
<evidence type="ECO:0000313" key="2">
    <source>
        <dbReference type="EMBL" id="ORX70298.1"/>
    </source>
</evidence>
<dbReference type="Pfam" id="PF04190">
    <property type="entry name" value="GET4"/>
    <property type="match status" value="1"/>
</dbReference>
<reference evidence="2 3" key="1">
    <citation type="submission" date="2016-07" db="EMBL/GenBank/DDBJ databases">
        <title>Pervasive Adenine N6-methylation of Active Genes in Fungi.</title>
        <authorList>
            <consortium name="DOE Joint Genome Institute"/>
            <person name="Mondo S.J."/>
            <person name="Dannebaum R.O."/>
            <person name="Kuo R.C."/>
            <person name="Labutti K."/>
            <person name="Haridas S."/>
            <person name="Kuo A."/>
            <person name="Salamov A."/>
            <person name="Ahrendt S.R."/>
            <person name="Lipzen A."/>
            <person name="Sullivan W."/>
            <person name="Andreopoulos W.B."/>
            <person name="Clum A."/>
            <person name="Lindquist E."/>
            <person name="Daum C."/>
            <person name="Ramamoorthy G.K."/>
            <person name="Gryganskyi A."/>
            <person name="Culley D."/>
            <person name="Magnuson J.K."/>
            <person name="James T.Y."/>
            <person name="O'Malley M.A."/>
            <person name="Stajich J.E."/>
            <person name="Spatafora J.W."/>
            <person name="Visel A."/>
            <person name="Grigoriev I.V."/>
        </authorList>
    </citation>
    <scope>NUCLEOTIDE SEQUENCE [LARGE SCALE GENOMIC DNA]</scope>
    <source>
        <strain evidence="2 3">ATCC 12442</strain>
    </source>
</reference>